<protein>
    <submittedName>
        <fullName evidence="2">Uncharacterized protein</fullName>
    </submittedName>
</protein>
<sequence length="144" mass="15783">MIRTRVQNIGGPFPGKGAAPSMAHDKILPRGQRAGFEKLNDVAAMRPTITDAGSLMAANDNTPKPEATPTWSNKELRLTKAQADFLGSGRNSVHQRVDDRTQLILESRKMFGPWKPNGDGTYSLPLSAKGEAALRRHHNRKTRG</sequence>
<dbReference type="AlphaFoldDB" id="W6R9X8"/>
<reference evidence="2" key="1">
    <citation type="submission" date="2013-11" db="EMBL/GenBank/DDBJ databases">
        <title>Draft genome sequence of the broad-host-range Rhizobium sp. LPU83 strain, a member of the low-genetic diversity Oregon-like Rhizobium sp. group.</title>
        <authorList>
            <person name="Wibberg D."/>
            <person name="Puehler A."/>
            <person name="Schlueter A."/>
        </authorList>
    </citation>
    <scope>NUCLEOTIDE SEQUENCE [LARGE SCALE GENOMIC DNA]</scope>
    <source>
        <strain evidence="2">LPU83</strain>
    </source>
</reference>
<dbReference type="eggNOG" id="ENOG5031A2P">
    <property type="taxonomic scope" value="Bacteria"/>
</dbReference>
<keyword evidence="3" id="KW-1185">Reference proteome</keyword>
<feature type="region of interest" description="Disordered" evidence="1">
    <location>
        <begin position="1"/>
        <end position="22"/>
    </location>
</feature>
<organism evidence="2 3">
    <name type="scientific">Rhizobium favelukesii</name>
    <dbReference type="NCBI Taxonomy" id="348824"/>
    <lineage>
        <taxon>Bacteria</taxon>
        <taxon>Pseudomonadati</taxon>
        <taxon>Pseudomonadota</taxon>
        <taxon>Alphaproteobacteria</taxon>
        <taxon>Hyphomicrobiales</taxon>
        <taxon>Rhizobiaceae</taxon>
        <taxon>Rhizobium/Agrobacterium group</taxon>
        <taxon>Rhizobium</taxon>
    </lineage>
</organism>
<accession>W6R9X8</accession>
<dbReference type="HOGENOM" id="CLU_1794938_0_0_5"/>
<feature type="compositionally biased region" description="Basic residues" evidence="1">
    <location>
        <begin position="135"/>
        <end position="144"/>
    </location>
</feature>
<gene>
    <name evidence="2" type="ORF">LPU83_1508</name>
</gene>
<dbReference type="PATRIC" id="fig|348824.6.peg.1622"/>
<dbReference type="KEGG" id="rhl:LPU83_1508"/>
<feature type="region of interest" description="Disordered" evidence="1">
    <location>
        <begin position="111"/>
        <end position="144"/>
    </location>
</feature>
<proteinExistence type="predicted"/>
<evidence type="ECO:0000256" key="1">
    <source>
        <dbReference type="SAM" id="MobiDB-lite"/>
    </source>
</evidence>
<evidence type="ECO:0000313" key="3">
    <source>
        <dbReference type="Proteomes" id="UP000019443"/>
    </source>
</evidence>
<name>W6R9X8_9HYPH</name>
<evidence type="ECO:0000313" key="2">
    <source>
        <dbReference type="EMBL" id="CDM57180.1"/>
    </source>
</evidence>
<dbReference type="EMBL" id="HG916852">
    <property type="protein sequence ID" value="CDM57180.1"/>
    <property type="molecule type" value="Genomic_DNA"/>
</dbReference>
<dbReference type="Proteomes" id="UP000019443">
    <property type="component" value="Chromosome"/>
</dbReference>